<name>A0ABU7U0W6_9PROT</name>
<accession>A0ABU7U0W6</accession>
<gene>
    <name evidence="1" type="ORF">DOFOFD_05555</name>
</gene>
<evidence type="ECO:0000313" key="2">
    <source>
        <dbReference type="Proteomes" id="UP001312908"/>
    </source>
</evidence>
<sequence>MKLLDTVRMAGREVLPLVEGGKGVSVSTGISAGHWALQGGVGTVSAVNADSYDVDGRPIPQIYHARTRRERQEELIRYAIDGGVTQVKAARDIAGGQGMINVNFLWEMGAAERVIEGILDRIPGMVDGLTCGAGMPYRLADIAVRHNVWFYPIVSSARAFNALWKRSYHKAAERLAAVVYEDPWRAGGHNGLSNSEDPNVPQDPYPRVKALRDTMRQYGLGELPIIMAGGVWRLDEWQDWIGNPELGPIVFQFGTRPLLTIESPIPEAWKRRLRTVKKGDVYLNRFSPTGFYSSAVNNSFMQDLRARSARQIAFSTEAVGHHDTMLSIGVRRREVFVSQEDFELAEAWRQVGYTEALRTPDATLIFVTPENARQILADQAACMGCLSECRFSNWSQSRPGFTTGVKADPRSFCIQKSLQNIAHIPDQISEIEADEIADHNLMFGGTNAWRFAQDPFYSNGFVPTVKELVERIRSGQ</sequence>
<organism evidence="1 2">
    <name type="scientific">Sorlinia euscelidii</name>
    <dbReference type="NCBI Taxonomy" id="3081148"/>
    <lineage>
        <taxon>Bacteria</taxon>
        <taxon>Pseudomonadati</taxon>
        <taxon>Pseudomonadota</taxon>
        <taxon>Alphaproteobacteria</taxon>
        <taxon>Acetobacterales</taxon>
        <taxon>Acetobacteraceae</taxon>
        <taxon>Sorlinia</taxon>
    </lineage>
</organism>
<protein>
    <submittedName>
        <fullName evidence="1">NMO domain-containing protein</fullName>
    </submittedName>
</protein>
<proteinExistence type="predicted"/>
<comment type="caution">
    <text evidence="1">The sequence shown here is derived from an EMBL/GenBank/DDBJ whole genome shotgun (WGS) entry which is preliminary data.</text>
</comment>
<dbReference type="Gene3D" id="3.20.20.70">
    <property type="entry name" value="Aldolase class I"/>
    <property type="match status" value="1"/>
</dbReference>
<evidence type="ECO:0000313" key="1">
    <source>
        <dbReference type="EMBL" id="MEE8658472.1"/>
    </source>
</evidence>
<reference evidence="1 2" key="1">
    <citation type="submission" date="2023-10" db="EMBL/GenBank/DDBJ databases">
        <title>Sorlinia euscelidii gen. nov., sp. nov., an acetic acid bacteria isolated from the gut of Euscelidius variegatus emitter.</title>
        <authorList>
            <person name="Michoud G."/>
            <person name="Marasco R."/>
            <person name="Seferji K."/>
            <person name="Gonella E."/>
            <person name="Garuglieri E."/>
            <person name="Alma A."/>
            <person name="Mapelli F."/>
            <person name="Borin S."/>
            <person name="Daffonchio D."/>
            <person name="Crotti E."/>
        </authorList>
    </citation>
    <scope>NUCLEOTIDE SEQUENCE [LARGE SCALE GENOMIC DNA]</scope>
    <source>
        <strain evidence="1 2">EV16P</strain>
    </source>
</reference>
<dbReference type="RefSeq" id="WP_394819396.1">
    <property type="nucleotide sequence ID" value="NZ_JAWJZY010000002.1"/>
</dbReference>
<keyword evidence="2" id="KW-1185">Reference proteome</keyword>
<dbReference type="SUPFAM" id="SSF51412">
    <property type="entry name" value="Inosine monophosphate dehydrogenase (IMPDH)"/>
    <property type="match status" value="1"/>
</dbReference>
<dbReference type="EMBL" id="JAWJZY010000002">
    <property type="protein sequence ID" value="MEE8658472.1"/>
    <property type="molecule type" value="Genomic_DNA"/>
</dbReference>
<dbReference type="Proteomes" id="UP001312908">
    <property type="component" value="Unassembled WGS sequence"/>
</dbReference>
<dbReference type="InterPro" id="IPR013785">
    <property type="entry name" value="Aldolase_TIM"/>
</dbReference>